<keyword evidence="8" id="KW-1185">Reference proteome</keyword>
<comment type="caution">
    <text evidence="7">The sequence shown here is derived from an EMBL/GenBank/DDBJ whole genome shotgun (WGS) entry which is preliminary data.</text>
</comment>
<evidence type="ECO:0000256" key="1">
    <source>
        <dbReference type="ARBA" id="ARBA00004123"/>
    </source>
</evidence>
<keyword evidence="3 6" id="KW-0010">Activator</keyword>
<dbReference type="SUPFAM" id="SSF140718">
    <property type="entry name" value="Mediator hinge subcomplex-like"/>
    <property type="match status" value="1"/>
</dbReference>
<evidence type="ECO:0000256" key="2">
    <source>
        <dbReference type="ARBA" id="ARBA00023015"/>
    </source>
</evidence>
<feature type="non-terminal residue" evidence="7">
    <location>
        <position position="1"/>
    </location>
</feature>
<accession>A0AAV2SEQ7</accession>
<proteinExistence type="inferred from homology"/>
<organism evidence="7 8">
    <name type="scientific">Meganyctiphanes norvegica</name>
    <name type="common">Northern krill</name>
    <name type="synonym">Thysanopoda norvegica</name>
    <dbReference type="NCBI Taxonomy" id="48144"/>
    <lineage>
        <taxon>Eukaryota</taxon>
        <taxon>Metazoa</taxon>
        <taxon>Ecdysozoa</taxon>
        <taxon>Arthropoda</taxon>
        <taxon>Crustacea</taxon>
        <taxon>Multicrustacea</taxon>
        <taxon>Malacostraca</taxon>
        <taxon>Eumalacostraca</taxon>
        <taxon>Eucarida</taxon>
        <taxon>Euphausiacea</taxon>
        <taxon>Euphausiidae</taxon>
        <taxon>Meganyctiphanes</taxon>
    </lineage>
</organism>
<keyword evidence="5 6" id="KW-0539">Nucleus</keyword>
<evidence type="ECO:0000256" key="4">
    <source>
        <dbReference type="ARBA" id="ARBA00023163"/>
    </source>
</evidence>
<dbReference type="Gene3D" id="6.10.280.10">
    <property type="entry name" value="Mediator complex, subunit Med21"/>
    <property type="match status" value="1"/>
</dbReference>
<comment type="subunit">
    <text evidence="6">Component of the Mediator complex.</text>
</comment>
<name>A0AAV2SEQ7_MEGNR</name>
<evidence type="ECO:0000256" key="3">
    <source>
        <dbReference type="ARBA" id="ARBA00023159"/>
    </source>
</evidence>
<comment type="function">
    <text evidence="6">Component of the Mediator complex, a coactivator involved in the regulated transcription of nearly all RNA polymerase II-dependent genes. Mediator functions as a bridge to convey information from gene-specific regulatory proteins to the basal RNA polymerase II transcription machinery. Mediator is recruited to promoters by direct interactions with regulatory proteins and serves as a scaffold for the assembly of a functional preinitiation complex with RNA polymerase II and the general transcription factors.</text>
</comment>
<protein>
    <recommendedName>
        <fullName evidence="6">Mediator of RNA polymerase II transcription subunit 21</fullName>
    </recommendedName>
</protein>
<evidence type="ECO:0000313" key="7">
    <source>
        <dbReference type="EMBL" id="CAL4181248.1"/>
    </source>
</evidence>
<keyword evidence="4 6" id="KW-0804">Transcription</keyword>
<dbReference type="EMBL" id="CAXKWB010058894">
    <property type="protein sequence ID" value="CAL4181248.1"/>
    <property type="molecule type" value="Genomic_DNA"/>
</dbReference>
<evidence type="ECO:0000256" key="5">
    <source>
        <dbReference type="ARBA" id="ARBA00023242"/>
    </source>
</evidence>
<dbReference type="InterPro" id="IPR021384">
    <property type="entry name" value="Mediator_Med21"/>
</dbReference>
<reference evidence="7 8" key="1">
    <citation type="submission" date="2024-05" db="EMBL/GenBank/DDBJ databases">
        <authorList>
            <person name="Wallberg A."/>
        </authorList>
    </citation>
    <scope>NUCLEOTIDE SEQUENCE [LARGE SCALE GENOMIC DNA]</scope>
</reference>
<dbReference type="PANTHER" id="PTHR13381:SF0">
    <property type="entry name" value="MEDIATOR OF RNA POLYMERASE II TRANSCRIPTION SUBUNIT 21"/>
    <property type="match status" value="1"/>
</dbReference>
<comment type="similarity">
    <text evidence="6">Belongs to the Mediator complex subunit 21 family.</text>
</comment>
<dbReference type="PANTHER" id="PTHR13381">
    <property type="entry name" value="RNA POLYMERASE II HOLOENZYME COMPONENT SRB7"/>
    <property type="match status" value="1"/>
</dbReference>
<dbReference type="Pfam" id="PF11221">
    <property type="entry name" value="Med21"/>
    <property type="match status" value="1"/>
</dbReference>
<evidence type="ECO:0000256" key="6">
    <source>
        <dbReference type="RuleBase" id="RU366036"/>
    </source>
</evidence>
<dbReference type="Proteomes" id="UP001497623">
    <property type="component" value="Unassembled WGS sequence"/>
</dbReference>
<gene>
    <name evidence="7" type="ORF">MNOR_LOCUS35400</name>
</gene>
<sequence>QAETLCNSIGILFQTASPASFPGFDKSGKTPSRNENQEDHKRMFATLIAQNAKDIDTLIESLPSEDSSAEVQTASMQVLEEEGEAAAARLRLGIDRGEGLLEEINRAMSDIATTQLAINRITSAAQGDLIKI</sequence>
<dbReference type="AlphaFoldDB" id="A0AAV2SEQ7"/>
<keyword evidence="2 6" id="KW-0805">Transcription regulation</keyword>
<evidence type="ECO:0000313" key="8">
    <source>
        <dbReference type="Proteomes" id="UP001497623"/>
    </source>
</evidence>
<dbReference type="GO" id="GO:0016592">
    <property type="term" value="C:mediator complex"/>
    <property type="evidence" value="ECO:0007669"/>
    <property type="project" value="UniProtKB-UniRule"/>
</dbReference>
<dbReference type="InterPro" id="IPR037212">
    <property type="entry name" value="Med7/Med21-like"/>
</dbReference>
<dbReference type="GO" id="GO:0006357">
    <property type="term" value="P:regulation of transcription by RNA polymerase II"/>
    <property type="evidence" value="ECO:0007669"/>
    <property type="project" value="TreeGrafter"/>
</dbReference>
<comment type="subcellular location">
    <subcellularLocation>
        <location evidence="1 6">Nucleus</location>
    </subcellularLocation>
</comment>
<dbReference type="GO" id="GO:0003712">
    <property type="term" value="F:transcription coregulator activity"/>
    <property type="evidence" value="ECO:0007669"/>
    <property type="project" value="TreeGrafter"/>
</dbReference>